<evidence type="ECO:0000313" key="3">
    <source>
        <dbReference type="Proteomes" id="UP000322110"/>
    </source>
</evidence>
<evidence type="ECO:0000313" key="2">
    <source>
        <dbReference type="EMBL" id="KAA2213074.1"/>
    </source>
</evidence>
<dbReference type="EMBL" id="VUKA01000004">
    <property type="protein sequence ID" value="KAA2213074.1"/>
    <property type="molecule type" value="Genomic_DNA"/>
</dbReference>
<dbReference type="Gene3D" id="2.30.30.50">
    <property type="match status" value="1"/>
</dbReference>
<dbReference type="AlphaFoldDB" id="A0A5B2TG08"/>
<keyword evidence="3" id="KW-1185">Reference proteome</keyword>
<proteinExistence type="predicted"/>
<dbReference type="SUPFAM" id="SSF50090">
    <property type="entry name" value="Electron transport accessory proteins"/>
    <property type="match status" value="1"/>
</dbReference>
<name>A0A5B2TG08_9PROT</name>
<dbReference type="InterPro" id="IPR024690">
    <property type="entry name" value="CN_hydtase_beta_dom_C"/>
</dbReference>
<gene>
    <name evidence="2" type="ORF">F0Q34_10545</name>
</gene>
<dbReference type="Proteomes" id="UP000322110">
    <property type="component" value="Unassembled WGS sequence"/>
</dbReference>
<comment type="caution">
    <text evidence="2">The sequence shown here is derived from an EMBL/GenBank/DDBJ whole genome shotgun (WGS) entry which is preliminary data.</text>
</comment>
<feature type="domain" description="Nitrile hydratase beta subunit" evidence="1">
    <location>
        <begin position="3"/>
        <end position="92"/>
    </location>
</feature>
<dbReference type="RefSeq" id="WP_149812187.1">
    <property type="nucleotide sequence ID" value="NZ_VUKA01000004.1"/>
</dbReference>
<accession>A0A5B2TG08</accession>
<dbReference type="InterPro" id="IPR008990">
    <property type="entry name" value="Elect_transpt_acc-like_dom_sf"/>
</dbReference>
<dbReference type="OrthoDB" id="3478924at2"/>
<evidence type="ECO:0000259" key="1">
    <source>
        <dbReference type="Pfam" id="PF02211"/>
    </source>
</evidence>
<protein>
    <submittedName>
        <fullName evidence="2">Nitrile hydratase subunit beta</fullName>
    </submittedName>
</protein>
<dbReference type="Pfam" id="PF02211">
    <property type="entry name" value="NHase_beta_C"/>
    <property type="match status" value="1"/>
</dbReference>
<sequence>MSRFAPGDAVRVRDSWPEAEGPVHIRTPHYLRGREGVVLRPLGQFPNPEDLAFGRPAPSIPLYHVRFAQDSIWPENQPGDEFLVEIYEHWLEAA</sequence>
<organism evidence="2 3">
    <name type="scientific">Teichococcus oryzae</name>
    <dbReference type="NCBI Taxonomy" id="1608942"/>
    <lineage>
        <taxon>Bacteria</taxon>
        <taxon>Pseudomonadati</taxon>
        <taxon>Pseudomonadota</taxon>
        <taxon>Alphaproteobacteria</taxon>
        <taxon>Acetobacterales</taxon>
        <taxon>Roseomonadaceae</taxon>
        <taxon>Roseomonas</taxon>
    </lineage>
</organism>
<reference evidence="2 3" key="1">
    <citation type="journal article" date="2015" name="Int. J. Syst. Evol. Microbiol.">
        <title>Roseomonas oryzae sp. nov., isolated from paddy rhizosphere soil.</title>
        <authorList>
            <person name="Ramaprasad E.V."/>
            <person name="Sasikala Ch."/>
            <person name="Ramana Ch.V."/>
        </authorList>
    </citation>
    <scope>NUCLEOTIDE SEQUENCE [LARGE SCALE GENOMIC DNA]</scope>
    <source>
        <strain evidence="2 3">KCTC 42542</strain>
    </source>
</reference>